<evidence type="ECO:0000313" key="1">
    <source>
        <dbReference type="EMBL" id="MCM2402812.1"/>
    </source>
</evidence>
<dbReference type="PROSITE" id="PS51257">
    <property type="entry name" value="PROKAR_LIPOPROTEIN"/>
    <property type="match status" value="1"/>
</dbReference>
<organism evidence="2 4">
    <name type="scientific">Ciceribacter sichuanensis</name>
    <dbReference type="NCBI Taxonomy" id="2949647"/>
    <lineage>
        <taxon>Bacteria</taxon>
        <taxon>Pseudomonadati</taxon>
        <taxon>Pseudomonadota</taxon>
        <taxon>Alphaproteobacteria</taxon>
        <taxon>Hyphomicrobiales</taxon>
        <taxon>Rhizobiaceae</taxon>
        <taxon>Ciceribacter</taxon>
    </lineage>
</organism>
<dbReference type="EMBL" id="JAMXLX010000006">
    <property type="protein sequence ID" value="MCO5958573.1"/>
    <property type="molecule type" value="Genomic_DNA"/>
</dbReference>
<dbReference type="RefSeq" id="WP_250912863.1">
    <property type="nucleotide sequence ID" value="NZ_JAMQAY010000006.1"/>
</dbReference>
<evidence type="ECO:0000313" key="3">
    <source>
        <dbReference type="Proteomes" id="UP001155079"/>
    </source>
</evidence>
<dbReference type="EMBL" id="JAMQAY010000006">
    <property type="protein sequence ID" value="MCM2402812.1"/>
    <property type="molecule type" value="Genomic_DNA"/>
</dbReference>
<keyword evidence="3" id="KW-1185">Reference proteome</keyword>
<dbReference type="AlphaFoldDB" id="A0AAJ1BYG4"/>
<evidence type="ECO:0000313" key="4">
    <source>
        <dbReference type="Proteomes" id="UP001155380"/>
    </source>
</evidence>
<evidence type="ECO:0000313" key="2">
    <source>
        <dbReference type="EMBL" id="MCO5958573.1"/>
    </source>
</evidence>
<accession>A0AAJ1BYG4</accession>
<reference evidence="2 3" key="1">
    <citation type="submission" date="2022-06" db="EMBL/GenBank/DDBJ databases">
        <authorList>
            <person name="Sun Q."/>
        </authorList>
    </citation>
    <scope>NUCLEOTIDE SEQUENCE</scope>
    <source>
        <strain evidence="2">S101</strain>
        <strain evidence="1 3">S153</strain>
    </source>
</reference>
<gene>
    <name evidence="1" type="ORF">NBH20_16715</name>
    <name evidence="2" type="ORF">NBH21_17490</name>
</gene>
<comment type="caution">
    <text evidence="2">The sequence shown here is derived from an EMBL/GenBank/DDBJ whole genome shotgun (WGS) entry which is preliminary data.</text>
</comment>
<protein>
    <submittedName>
        <fullName evidence="2">Transporter</fullName>
    </submittedName>
</protein>
<dbReference type="Proteomes" id="UP001155079">
    <property type="component" value="Unassembled WGS sequence"/>
</dbReference>
<proteinExistence type="predicted"/>
<dbReference type="Proteomes" id="UP001155380">
    <property type="component" value="Unassembled WGS sequence"/>
</dbReference>
<sequence length="282" mass="29895">MNSAIRGHLTFANLKYGGDEFARISTVSLFVAFSCGNALAQEAADDLSQKLANPLASLISVPFQNNFDFEAGANGDGFAYTVNIQPVIPFELNDDWNLITRTIIPVGYRDYLPGGDVAGLGDINASFFLSPKNSGPGGLIWGAGPVFLLPTATDDFLGSGKLGLGPTAVGLVQQGPWTAGALANHIWSVAGPKDRSDVSVSLLQPFASYNFGGGTSASLSIDANYDWYNEQWTVPINFGVSQVFTVGHQAMSFQIGGRYYADAPAGGPEWGLRTTLTLLFPQ</sequence>
<name>A0AAJ1BYG4_9HYPH</name>